<dbReference type="AlphaFoldDB" id="A0A163J0E4"/>
<keyword evidence="1" id="KW-1133">Transmembrane helix</keyword>
<accession>A0A163J0E4</accession>
<gene>
    <name evidence="2" type="primary">ABSGL_01816.1 scaffold 2319</name>
</gene>
<proteinExistence type="predicted"/>
<feature type="transmembrane region" description="Helical" evidence="1">
    <location>
        <begin position="96"/>
        <end position="113"/>
    </location>
</feature>
<sequence>MYNTRLRQLIKSQALSNPSFATKSVPTIHCQQVTRCFYSTQLPKKAAGAFTSNKHISKETTSKSTISNDDQSNGNIVNKTLVYIGPFSETIKRYKMTASLFGMCGICAVPALLSTGQAPALSVALAGVSAVAPSIFIHWYTREYVAGLIAYEDIKNIERQRKQQRGVQGKDMWLGIETWTFFGRKKEQNMWLSQLWDISDQKAMRWRWGKKKFTLERSIMDADPFLKRLASSLRKTNKL</sequence>
<evidence type="ECO:0008006" key="4">
    <source>
        <dbReference type="Google" id="ProtNLM"/>
    </source>
</evidence>
<feature type="transmembrane region" description="Helical" evidence="1">
    <location>
        <begin position="119"/>
        <end position="140"/>
    </location>
</feature>
<organism evidence="2">
    <name type="scientific">Absidia glauca</name>
    <name type="common">Pin mould</name>
    <dbReference type="NCBI Taxonomy" id="4829"/>
    <lineage>
        <taxon>Eukaryota</taxon>
        <taxon>Fungi</taxon>
        <taxon>Fungi incertae sedis</taxon>
        <taxon>Mucoromycota</taxon>
        <taxon>Mucoromycotina</taxon>
        <taxon>Mucoromycetes</taxon>
        <taxon>Mucorales</taxon>
        <taxon>Cunninghamellaceae</taxon>
        <taxon>Absidia</taxon>
    </lineage>
</organism>
<evidence type="ECO:0000256" key="1">
    <source>
        <dbReference type="SAM" id="Phobius"/>
    </source>
</evidence>
<dbReference type="OrthoDB" id="2386090at2759"/>
<dbReference type="InParanoid" id="A0A163J0E4"/>
<dbReference type="EMBL" id="LT551016">
    <property type="protein sequence ID" value="SAL96413.1"/>
    <property type="molecule type" value="Genomic_DNA"/>
</dbReference>
<evidence type="ECO:0000313" key="3">
    <source>
        <dbReference type="Proteomes" id="UP000078561"/>
    </source>
</evidence>
<evidence type="ECO:0000313" key="2">
    <source>
        <dbReference type="EMBL" id="SAL96413.1"/>
    </source>
</evidence>
<keyword evidence="1" id="KW-0812">Transmembrane</keyword>
<dbReference type="OMA" id="CGICAVP"/>
<keyword evidence="3" id="KW-1185">Reference proteome</keyword>
<dbReference type="Proteomes" id="UP000078561">
    <property type="component" value="Unassembled WGS sequence"/>
</dbReference>
<keyword evidence="1" id="KW-0472">Membrane</keyword>
<reference evidence="2" key="1">
    <citation type="submission" date="2016-04" db="EMBL/GenBank/DDBJ databases">
        <authorList>
            <person name="Evans L.H."/>
            <person name="Alamgir A."/>
            <person name="Owens N."/>
            <person name="Weber N.D."/>
            <person name="Virtaneva K."/>
            <person name="Barbian K."/>
            <person name="Babar A."/>
            <person name="Rosenke K."/>
        </authorList>
    </citation>
    <scope>NUCLEOTIDE SEQUENCE [LARGE SCALE GENOMIC DNA]</scope>
    <source>
        <strain evidence="2">CBS 101.48</strain>
    </source>
</reference>
<name>A0A163J0E4_ABSGL</name>
<protein>
    <recommendedName>
        <fullName evidence="4">Transmembrane protein 186</fullName>
    </recommendedName>
</protein>